<dbReference type="AlphaFoldDB" id="A0A5J4WUT6"/>
<comment type="caution">
    <text evidence="2">The sequence shown here is derived from an EMBL/GenBank/DDBJ whole genome shotgun (WGS) entry which is preliminary data.</text>
</comment>
<organism evidence="2 3">
    <name type="scientific">Streblomastix strix</name>
    <dbReference type="NCBI Taxonomy" id="222440"/>
    <lineage>
        <taxon>Eukaryota</taxon>
        <taxon>Metamonada</taxon>
        <taxon>Preaxostyla</taxon>
        <taxon>Oxymonadida</taxon>
        <taxon>Streblomastigidae</taxon>
        <taxon>Streblomastix</taxon>
    </lineage>
</organism>
<feature type="region of interest" description="Disordered" evidence="1">
    <location>
        <begin position="109"/>
        <end position="130"/>
    </location>
</feature>
<feature type="compositionally biased region" description="Polar residues" evidence="1">
    <location>
        <begin position="185"/>
        <end position="194"/>
    </location>
</feature>
<sequence>MEKTKDYARNTAKIFEQECIDKITKYGVPTMIMRLTVPAVTHNVYFERKLSISQEYDVNAIQLTLGTASQDSGENFANGDFALSAESGTVQIYDQNWYNSEDIVPDQVTPASDSTPFADSGTGVAGTSNEYSRRYHKHPLQVTTSLQGKGTSIGNICSPNTYVRSDHQHLIQTPDSIQPADKSDGSYSTVDFYA</sequence>
<evidence type="ECO:0000256" key="1">
    <source>
        <dbReference type="SAM" id="MobiDB-lite"/>
    </source>
</evidence>
<protein>
    <submittedName>
        <fullName evidence="2">Uncharacterized protein</fullName>
    </submittedName>
</protein>
<proteinExistence type="predicted"/>
<accession>A0A5J4WUT6</accession>
<dbReference type="Proteomes" id="UP000324800">
    <property type="component" value="Unassembled WGS sequence"/>
</dbReference>
<evidence type="ECO:0000313" key="3">
    <source>
        <dbReference type="Proteomes" id="UP000324800"/>
    </source>
</evidence>
<evidence type="ECO:0000313" key="2">
    <source>
        <dbReference type="EMBL" id="KAA6398807.1"/>
    </source>
</evidence>
<gene>
    <name evidence="2" type="ORF">EZS28_005662</name>
</gene>
<reference evidence="2 3" key="1">
    <citation type="submission" date="2019-03" db="EMBL/GenBank/DDBJ databases">
        <title>Single cell metagenomics reveals metabolic interactions within the superorganism composed of flagellate Streblomastix strix and complex community of Bacteroidetes bacteria on its surface.</title>
        <authorList>
            <person name="Treitli S.C."/>
            <person name="Kolisko M."/>
            <person name="Husnik F."/>
            <person name="Keeling P."/>
            <person name="Hampl V."/>
        </authorList>
    </citation>
    <scope>NUCLEOTIDE SEQUENCE [LARGE SCALE GENOMIC DNA]</scope>
    <source>
        <strain evidence="2">ST1C</strain>
    </source>
</reference>
<dbReference type="EMBL" id="SNRW01000877">
    <property type="protein sequence ID" value="KAA6398807.1"/>
    <property type="molecule type" value="Genomic_DNA"/>
</dbReference>
<name>A0A5J4WUT6_9EUKA</name>
<feature type="region of interest" description="Disordered" evidence="1">
    <location>
        <begin position="172"/>
        <end position="194"/>
    </location>
</feature>